<reference evidence="2" key="1">
    <citation type="submission" date="2020-08" db="EMBL/GenBank/DDBJ databases">
        <title>Genome public.</title>
        <authorList>
            <person name="Liu C."/>
            <person name="Sun Q."/>
        </authorList>
    </citation>
    <scope>NUCLEOTIDE SEQUENCE</scope>
    <source>
        <strain evidence="2">NSJ-23</strain>
    </source>
</reference>
<gene>
    <name evidence="2" type="ORF">H8S11_01140</name>
</gene>
<feature type="compositionally biased region" description="Basic and acidic residues" evidence="1">
    <location>
        <begin position="11"/>
        <end position="25"/>
    </location>
</feature>
<dbReference type="EMBL" id="JACOPO010000001">
    <property type="protein sequence ID" value="MBC5721431.1"/>
    <property type="molecule type" value="Genomic_DNA"/>
</dbReference>
<comment type="caution">
    <text evidence="2">The sequence shown here is derived from an EMBL/GenBank/DDBJ whole genome shotgun (WGS) entry which is preliminary data.</text>
</comment>
<feature type="region of interest" description="Disordered" evidence="1">
    <location>
        <begin position="1"/>
        <end position="25"/>
    </location>
</feature>
<accession>A0A8J6MC40</accession>
<sequence length="64" mass="7387">MGPMGRGGARNRSEEYLPERPERSELCANHNAKPVEGVEKLCDFIQAFDRKDRRGRHGRSYNIK</sequence>
<dbReference type="RefSeq" id="WP_147571626.1">
    <property type="nucleotide sequence ID" value="NZ_JACOPO010000001.1"/>
</dbReference>
<keyword evidence="3" id="KW-1185">Reference proteome</keyword>
<dbReference type="AlphaFoldDB" id="A0A8J6MC40"/>
<proteinExistence type="predicted"/>
<name>A0A8J6MC40_9FIRM</name>
<dbReference type="Proteomes" id="UP000628736">
    <property type="component" value="Unassembled WGS sequence"/>
</dbReference>
<organism evidence="2 3">
    <name type="scientific">Flintibacter hominis</name>
    <dbReference type="NCBI Taxonomy" id="2763048"/>
    <lineage>
        <taxon>Bacteria</taxon>
        <taxon>Bacillati</taxon>
        <taxon>Bacillota</taxon>
        <taxon>Clostridia</taxon>
        <taxon>Eubacteriales</taxon>
        <taxon>Flintibacter</taxon>
    </lineage>
</organism>
<evidence type="ECO:0000256" key="1">
    <source>
        <dbReference type="SAM" id="MobiDB-lite"/>
    </source>
</evidence>
<evidence type="ECO:0000313" key="3">
    <source>
        <dbReference type="Proteomes" id="UP000628736"/>
    </source>
</evidence>
<evidence type="ECO:0000313" key="2">
    <source>
        <dbReference type="EMBL" id="MBC5721431.1"/>
    </source>
</evidence>
<protein>
    <submittedName>
        <fullName evidence="2">Uncharacterized protein</fullName>
    </submittedName>
</protein>